<proteinExistence type="predicted"/>
<dbReference type="Proteomes" id="UP001142592">
    <property type="component" value="Unassembled WGS sequence"/>
</dbReference>
<keyword evidence="3" id="KW-1185">Reference proteome</keyword>
<dbReference type="SUPFAM" id="SSF49464">
    <property type="entry name" value="Carboxypeptidase regulatory domain-like"/>
    <property type="match status" value="1"/>
</dbReference>
<gene>
    <name evidence="2" type="ORF">OQZ29_08480</name>
</gene>
<sequence length="251" mass="28801">MRYLFIITLIITSNQLFAQQQINGQVLDHLSKLPVENAVITYGNQVNITSGTGKFSFSRNASAQMIKIKKLGYEDYEINLNSNFKDVVVLLKSTVFSLDDVTIYSKRDYLKDSLQMREDFAKVFAYEAPTIKDVLVKKGLRYPTFGSNLVSNSTSSILSFDVLKTIGLLNKNQSSISKLKKVQLKDEETNYINNRFSPEKINAITKLEDDLLQSFIDRYRPSSAEIRKMNDYEILMYVKKSYAEFVKTNKD</sequence>
<keyword evidence="1" id="KW-0732">Signal</keyword>
<feature type="chain" id="PRO_5040943839" description="Carboxypeptidase-like regulatory domain-containing protein" evidence="1">
    <location>
        <begin position="19"/>
        <end position="251"/>
    </location>
</feature>
<comment type="caution">
    <text evidence="2">The sequence shown here is derived from an EMBL/GenBank/DDBJ whole genome shotgun (WGS) entry which is preliminary data.</text>
</comment>
<evidence type="ECO:0008006" key="4">
    <source>
        <dbReference type="Google" id="ProtNLM"/>
    </source>
</evidence>
<protein>
    <recommendedName>
        <fullName evidence="4">Carboxypeptidase-like regulatory domain-containing protein</fullName>
    </recommendedName>
</protein>
<evidence type="ECO:0000256" key="1">
    <source>
        <dbReference type="SAM" id="SignalP"/>
    </source>
</evidence>
<accession>A0A9X3I8I1</accession>
<feature type="signal peptide" evidence="1">
    <location>
        <begin position="1"/>
        <end position="18"/>
    </location>
</feature>
<reference evidence="2" key="1">
    <citation type="submission" date="2022-11" db="EMBL/GenBank/DDBJ databases">
        <authorList>
            <person name="Graham C."/>
            <person name="Newman J.D."/>
        </authorList>
    </citation>
    <scope>NUCLEOTIDE SEQUENCE</scope>
    <source>
        <strain evidence="2">DSM 19486</strain>
    </source>
</reference>
<dbReference type="EMBL" id="JAPJUH010000002">
    <property type="protein sequence ID" value="MCX3264776.1"/>
    <property type="molecule type" value="Genomic_DNA"/>
</dbReference>
<name>A0A9X3I8I1_9SPHI</name>
<evidence type="ECO:0000313" key="2">
    <source>
        <dbReference type="EMBL" id="MCX3264776.1"/>
    </source>
</evidence>
<dbReference type="RefSeq" id="WP_010601404.1">
    <property type="nucleotide sequence ID" value="NZ_JAPJUH010000002.1"/>
</dbReference>
<dbReference type="InterPro" id="IPR008969">
    <property type="entry name" value="CarboxyPept-like_regulatory"/>
</dbReference>
<dbReference type="AlphaFoldDB" id="A0A9X3I8I1"/>
<evidence type="ECO:0000313" key="3">
    <source>
        <dbReference type="Proteomes" id="UP001142592"/>
    </source>
</evidence>
<organism evidence="2 3">
    <name type="scientific">Pedobacter agri</name>
    <dbReference type="NCBI Taxonomy" id="454586"/>
    <lineage>
        <taxon>Bacteria</taxon>
        <taxon>Pseudomonadati</taxon>
        <taxon>Bacteroidota</taxon>
        <taxon>Sphingobacteriia</taxon>
        <taxon>Sphingobacteriales</taxon>
        <taxon>Sphingobacteriaceae</taxon>
        <taxon>Pedobacter</taxon>
    </lineage>
</organism>